<protein>
    <submittedName>
        <fullName evidence="4">Uncharacterized protein</fullName>
    </submittedName>
</protein>
<keyword evidence="5" id="KW-1185">Reference proteome</keyword>
<dbReference type="HOGENOM" id="CLU_075251_0_0_3"/>
<evidence type="ECO:0000256" key="1">
    <source>
        <dbReference type="ARBA" id="ARBA00022737"/>
    </source>
</evidence>
<dbReference type="SUPFAM" id="SSF48452">
    <property type="entry name" value="TPR-like"/>
    <property type="match status" value="1"/>
</dbReference>
<keyword evidence="3" id="KW-0175">Coiled coil</keyword>
<gene>
    <name evidence="4" type="ordered locus">AM1_5808</name>
</gene>
<dbReference type="AlphaFoldDB" id="B0C0F9"/>
<name>B0C0F9_ACAM1</name>
<dbReference type="STRING" id="329726.AM1_5808"/>
<dbReference type="eggNOG" id="COG0457">
    <property type="taxonomic scope" value="Bacteria"/>
</dbReference>
<sequence length="294" mass="33241">MIPLSLTATINLANRRRQTGKMLEQQRVEVSLLIQQNTDSMRNELSEAQQNNEQLQLKLDELHEQDTQASEALQGLTTRTTQMGEEISSLNQLQDQNHSSLAALSEQQRSAVTQFDDLSSKMEDLHNAIALLQSTTLDLSNQVETQQNQSQLIAAQTKGVQELLETLRAIDTLTQAISDEPNVAESFYQRGVIRKRLQRNEDQETVMNDFSRAIQLKPSYAEAYFERGIMASELGQKQRAVDDLHVAAKLFFEAGQLDQYEKAREVSLNLHDLVSETMSNEESDDPMLVENLFG</sequence>
<evidence type="ECO:0000256" key="2">
    <source>
        <dbReference type="ARBA" id="ARBA00022803"/>
    </source>
</evidence>
<dbReference type="Proteomes" id="UP000000268">
    <property type="component" value="Chromosome"/>
</dbReference>
<dbReference type="PANTHER" id="PTHR44858">
    <property type="entry name" value="TETRATRICOPEPTIDE REPEAT PROTEIN 6"/>
    <property type="match status" value="1"/>
</dbReference>
<keyword evidence="2" id="KW-0802">TPR repeat</keyword>
<dbReference type="Gene3D" id="1.25.40.10">
    <property type="entry name" value="Tetratricopeptide repeat domain"/>
    <property type="match status" value="1"/>
</dbReference>
<accession>B0C0F9</accession>
<dbReference type="InterPro" id="IPR050498">
    <property type="entry name" value="Ycf3"/>
</dbReference>
<keyword evidence="1" id="KW-0677">Repeat</keyword>
<organism evidence="4 5">
    <name type="scientific">Acaryochloris marina (strain MBIC 11017)</name>
    <dbReference type="NCBI Taxonomy" id="329726"/>
    <lineage>
        <taxon>Bacteria</taxon>
        <taxon>Bacillati</taxon>
        <taxon>Cyanobacteriota</taxon>
        <taxon>Cyanophyceae</taxon>
        <taxon>Acaryochloridales</taxon>
        <taxon>Acaryochloridaceae</taxon>
        <taxon>Acaryochloris</taxon>
    </lineage>
</organism>
<feature type="coiled-coil region" evidence="3">
    <location>
        <begin position="38"/>
        <end position="72"/>
    </location>
</feature>
<evidence type="ECO:0000256" key="3">
    <source>
        <dbReference type="SAM" id="Coils"/>
    </source>
</evidence>
<reference evidence="4 5" key="1">
    <citation type="journal article" date="2008" name="Proc. Natl. Acad. Sci. U.S.A.">
        <title>Niche adaptation and genome expansion in the chlorophyll d-producing cyanobacterium Acaryochloris marina.</title>
        <authorList>
            <person name="Swingley W.D."/>
            <person name="Chen M."/>
            <person name="Cheung P.C."/>
            <person name="Conrad A.L."/>
            <person name="Dejesa L.C."/>
            <person name="Hao J."/>
            <person name="Honchak B.M."/>
            <person name="Karbach L.E."/>
            <person name="Kurdoglu A."/>
            <person name="Lahiri S."/>
            <person name="Mastrian S.D."/>
            <person name="Miyashita H."/>
            <person name="Page L."/>
            <person name="Ramakrishna P."/>
            <person name="Satoh S."/>
            <person name="Sattley W.M."/>
            <person name="Shimada Y."/>
            <person name="Taylor H.L."/>
            <person name="Tomo T."/>
            <person name="Tsuchiya T."/>
            <person name="Wang Z.T."/>
            <person name="Raymond J."/>
            <person name="Mimuro M."/>
            <person name="Blankenship R.E."/>
            <person name="Touchman J.W."/>
        </authorList>
    </citation>
    <scope>NUCLEOTIDE SEQUENCE [LARGE SCALE GENOMIC DNA]</scope>
    <source>
        <strain evidence="5">MBIC 11017</strain>
    </source>
</reference>
<proteinExistence type="predicted"/>
<dbReference type="PANTHER" id="PTHR44858:SF1">
    <property type="entry name" value="UDP-N-ACETYLGLUCOSAMINE--PEPTIDE N-ACETYLGLUCOSAMINYLTRANSFERASE SPINDLY-RELATED"/>
    <property type="match status" value="1"/>
</dbReference>
<dbReference type="InterPro" id="IPR011990">
    <property type="entry name" value="TPR-like_helical_dom_sf"/>
</dbReference>
<evidence type="ECO:0000313" key="5">
    <source>
        <dbReference type="Proteomes" id="UP000000268"/>
    </source>
</evidence>
<dbReference type="KEGG" id="amr:AM1_5808"/>
<evidence type="ECO:0000313" key="4">
    <source>
        <dbReference type="EMBL" id="ABW30752.1"/>
    </source>
</evidence>
<dbReference type="EMBL" id="CP000828">
    <property type="protein sequence ID" value="ABW30752.1"/>
    <property type="molecule type" value="Genomic_DNA"/>
</dbReference>